<organism evidence="2 3">
    <name type="scientific">Rhodovulum marinum</name>
    <dbReference type="NCBI Taxonomy" id="320662"/>
    <lineage>
        <taxon>Bacteria</taxon>
        <taxon>Pseudomonadati</taxon>
        <taxon>Pseudomonadota</taxon>
        <taxon>Alphaproteobacteria</taxon>
        <taxon>Rhodobacterales</taxon>
        <taxon>Paracoccaceae</taxon>
        <taxon>Rhodovulum</taxon>
    </lineage>
</organism>
<sequence length="102" mass="11419">MRPILPGDAVAAARALYTRPVGERASTMVHMLARVEAADAYCKRFHRAHPDWGNGSLMALAQRENLPPEPPLDDPDYCRCLALVFATLAAWRVEQARFSERN</sequence>
<evidence type="ECO:0000259" key="1">
    <source>
        <dbReference type="Pfam" id="PF24891"/>
    </source>
</evidence>
<evidence type="ECO:0000313" key="2">
    <source>
        <dbReference type="EMBL" id="TCP42321.1"/>
    </source>
</evidence>
<dbReference type="InterPro" id="IPR056644">
    <property type="entry name" value="DUF7742"/>
</dbReference>
<keyword evidence="3" id="KW-1185">Reference proteome</keyword>
<comment type="caution">
    <text evidence="2">The sequence shown here is derived from an EMBL/GenBank/DDBJ whole genome shotgun (WGS) entry which is preliminary data.</text>
</comment>
<reference evidence="2 3" key="1">
    <citation type="submission" date="2019-03" db="EMBL/GenBank/DDBJ databases">
        <title>Genomic Encyclopedia of Type Strains, Phase IV (KMG-IV): sequencing the most valuable type-strain genomes for metagenomic binning, comparative biology and taxonomic classification.</title>
        <authorList>
            <person name="Goeker M."/>
        </authorList>
    </citation>
    <scope>NUCLEOTIDE SEQUENCE [LARGE SCALE GENOMIC DNA]</scope>
    <source>
        <strain evidence="2 3">DSM 18063</strain>
    </source>
</reference>
<proteinExistence type="predicted"/>
<dbReference type="Pfam" id="PF24891">
    <property type="entry name" value="DUF7742"/>
    <property type="match status" value="1"/>
</dbReference>
<gene>
    <name evidence="2" type="ORF">EV662_103228</name>
</gene>
<name>A0A4R2Q6D2_9RHOB</name>
<feature type="domain" description="DUF7742" evidence="1">
    <location>
        <begin position="2"/>
        <end position="88"/>
    </location>
</feature>
<dbReference type="Proteomes" id="UP000294835">
    <property type="component" value="Unassembled WGS sequence"/>
</dbReference>
<evidence type="ECO:0000313" key="3">
    <source>
        <dbReference type="Proteomes" id="UP000294835"/>
    </source>
</evidence>
<dbReference type="RefSeq" id="WP_132461455.1">
    <property type="nucleotide sequence ID" value="NZ_SLXP01000003.1"/>
</dbReference>
<accession>A0A4R2Q6D2</accession>
<dbReference type="OrthoDB" id="7863415at2"/>
<protein>
    <recommendedName>
        <fullName evidence="1">DUF7742 domain-containing protein</fullName>
    </recommendedName>
</protein>
<dbReference type="EMBL" id="SLXP01000003">
    <property type="protein sequence ID" value="TCP42321.1"/>
    <property type="molecule type" value="Genomic_DNA"/>
</dbReference>
<dbReference type="AlphaFoldDB" id="A0A4R2Q6D2"/>